<protein>
    <submittedName>
        <fullName evidence="1">Uncharacterized protein</fullName>
    </submittedName>
</protein>
<dbReference type="OrthoDB" id="129795at2759"/>
<name>A0A8T1TVK9_9STRA</name>
<dbReference type="AlphaFoldDB" id="A0A8T1TVK9"/>
<dbReference type="Proteomes" id="UP000688947">
    <property type="component" value="Unassembled WGS sequence"/>
</dbReference>
<dbReference type="EMBL" id="JAENGZ010001234">
    <property type="protein sequence ID" value="KAG6949558.1"/>
    <property type="molecule type" value="Genomic_DNA"/>
</dbReference>
<comment type="caution">
    <text evidence="1">The sequence shown here is derived from an EMBL/GenBank/DDBJ whole genome shotgun (WGS) entry which is preliminary data.</text>
</comment>
<proteinExistence type="predicted"/>
<reference evidence="1" key="1">
    <citation type="submission" date="2021-01" db="EMBL/GenBank/DDBJ databases">
        <title>Phytophthora aleatoria, a newly-described species from Pinus radiata is distinct from Phytophthora cactorum isolates based on comparative genomics.</title>
        <authorList>
            <person name="Mcdougal R."/>
            <person name="Panda P."/>
            <person name="Williams N."/>
            <person name="Studholme D.J."/>
        </authorList>
    </citation>
    <scope>NUCLEOTIDE SEQUENCE</scope>
    <source>
        <strain evidence="1">NZFS 3830</strain>
    </source>
</reference>
<evidence type="ECO:0000313" key="2">
    <source>
        <dbReference type="Proteomes" id="UP000688947"/>
    </source>
</evidence>
<accession>A0A8T1TVK9</accession>
<gene>
    <name evidence="1" type="ORF">JG687_00014785</name>
</gene>
<sequence length="178" mass="18751">MGILCQIEFENEKQESICPIKAVTCYLQYTRIVGWTLLLYSRSILRVEFDLQCVSYRKYVPTASTAAVAAPMAPETWEAPLDPADPDAEALASAEAEDSVALDDSVAESSEPTAVEPAELVASVESVVPLDVMFMLLSMPDAAVEAAVVVSAAAEEAVEVAADVVAAAEAAVEAPAEV</sequence>
<evidence type="ECO:0000313" key="1">
    <source>
        <dbReference type="EMBL" id="KAG6949558.1"/>
    </source>
</evidence>
<organism evidence="1 2">
    <name type="scientific">Phytophthora cactorum</name>
    <dbReference type="NCBI Taxonomy" id="29920"/>
    <lineage>
        <taxon>Eukaryota</taxon>
        <taxon>Sar</taxon>
        <taxon>Stramenopiles</taxon>
        <taxon>Oomycota</taxon>
        <taxon>Peronosporomycetes</taxon>
        <taxon>Peronosporales</taxon>
        <taxon>Peronosporaceae</taxon>
        <taxon>Phytophthora</taxon>
    </lineage>
</organism>